<dbReference type="CDD" id="cd02947">
    <property type="entry name" value="TRX_family"/>
    <property type="match status" value="1"/>
</dbReference>
<comment type="caution">
    <text evidence="5">The sequence shown here is derived from an EMBL/GenBank/DDBJ whole genome shotgun (WGS) entry which is preliminary data.</text>
</comment>
<dbReference type="PANTHER" id="PTHR45663">
    <property type="entry name" value="GEO12009P1"/>
    <property type="match status" value="1"/>
</dbReference>
<proteinExistence type="inferred from homology"/>
<dbReference type="PANTHER" id="PTHR45663:SF11">
    <property type="entry name" value="GEO12009P1"/>
    <property type="match status" value="1"/>
</dbReference>
<keyword evidence="3" id="KW-0676">Redox-active center</keyword>
<dbReference type="SUPFAM" id="SSF52833">
    <property type="entry name" value="Thioredoxin-like"/>
    <property type="match status" value="1"/>
</dbReference>
<gene>
    <name evidence="5" type="ORF">GGR02_002397</name>
</gene>
<keyword evidence="2" id="KW-1015">Disulfide bond</keyword>
<evidence type="ECO:0000256" key="1">
    <source>
        <dbReference type="ARBA" id="ARBA00008987"/>
    </source>
</evidence>
<dbReference type="Gene3D" id="3.40.30.10">
    <property type="entry name" value="Glutaredoxin"/>
    <property type="match status" value="1"/>
</dbReference>
<sequence length="158" mass="18240">MKKIFIFGAVIVALFIAISWITSYQQKEKAENNPYKKAELNPATVAQLDDPNYKNIILPDELAKKLKNHETVTVYFYSPTCPHCHKTTPIVVPMAKEMGIDLKLFNLLEFDEGWDTYHIDGTPTIIHFEKGKEVKRIDGYREKSVFRDWFASIKKSEG</sequence>
<evidence type="ECO:0000256" key="3">
    <source>
        <dbReference type="ARBA" id="ARBA00023284"/>
    </source>
</evidence>
<keyword evidence="6" id="KW-1185">Reference proteome</keyword>
<dbReference type="RefSeq" id="WP_183185077.1">
    <property type="nucleotide sequence ID" value="NZ_BMNP01000018.1"/>
</dbReference>
<dbReference type="Proteomes" id="UP000559598">
    <property type="component" value="Unassembled WGS sequence"/>
</dbReference>
<organism evidence="5 6">
    <name type="scientific">Anoxybacteroides voinovskiense</name>
    <dbReference type="NCBI Taxonomy" id="230470"/>
    <lineage>
        <taxon>Bacteria</taxon>
        <taxon>Bacillati</taxon>
        <taxon>Bacillota</taxon>
        <taxon>Bacilli</taxon>
        <taxon>Bacillales</taxon>
        <taxon>Anoxybacillaceae</taxon>
        <taxon>Anoxybacteroides</taxon>
    </lineage>
</organism>
<evidence type="ECO:0000313" key="6">
    <source>
        <dbReference type="Proteomes" id="UP000559598"/>
    </source>
</evidence>
<reference evidence="5 6" key="1">
    <citation type="submission" date="2020-08" db="EMBL/GenBank/DDBJ databases">
        <title>Genomic Encyclopedia of Type Strains, Phase IV (KMG-IV): sequencing the most valuable type-strain genomes for metagenomic binning, comparative biology and taxonomic classification.</title>
        <authorList>
            <person name="Goeker M."/>
        </authorList>
    </citation>
    <scope>NUCLEOTIDE SEQUENCE [LARGE SCALE GENOMIC DNA]</scope>
    <source>
        <strain evidence="5 6">DSM 17075</strain>
    </source>
</reference>
<comment type="similarity">
    <text evidence="1">Belongs to the thioredoxin family.</text>
</comment>
<name>A0A840DNS9_9BACL</name>
<feature type="domain" description="Thioredoxin" evidence="4">
    <location>
        <begin position="37"/>
        <end position="155"/>
    </location>
</feature>
<dbReference type="Pfam" id="PF00085">
    <property type="entry name" value="Thioredoxin"/>
    <property type="match status" value="1"/>
</dbReference>
<dbReference type="InterPro" id="IPR036249">
    <property type="entry name" value="Thioredoxin-like_sf"/>
</dbReference>
<protein>
    <submittedName>
        <fullName evidence="5">Thiol-disulfide isomerase/thioredoxin</fullName>
    </submittedName>
</protein>
<dbReference type="EMBL" id="JACIDE010000018">
    <property type="protein sequence ID" value="MBB4074630.1"/>
    <property type="molecule type" value="Genomic_DNA"/>
</dbReference>
<dbReference type="GO" id="GO:0015035">
    <property type="term" value="F:protein-disulfide reductase activity"/>
    <property type="evidence" value="ECO:0007669"/>
    <property type="project" value="TreeGrafter"/>
</dbReference>
<evidence type="ECO:0000313" key="5">
    <source>
        <dbReference type="EMBL" id="MBB4074630.1"/>
    </source>
</evidence>
<dbReference type="GO" id="GO:0005737">
    <property type="term" value="C:cytoplasm"/>
    <property type="evidence" value="ECO:0007669"/>
    <property type="project" value="TreeGrafter"/>
</dbReference>
<evidence type="ECO:0000256" key="2">
    <source>
        <dbReference type="ARBA" id="ARBA00023157"/>
    </source>
</evidence>
<dbReference type="PROSITE" id="PS51352">
    <property type="entry name" value="THIOREDOXIN_2"/>
    <property type="match status" value="1"/>
</dbReference>
<keyword evidence="5" id="KW-0413">Isomerase</keyword>
<dbReference type="GO" id="GO:0016853">
    <property type="term" value="F:isomerase activity"/>
    <property type="evidence" value="ECO:0007669"/>
    <property type="project" value="UniProtKB-KW"/>
</dbReference>
<dbReference type="AlphaFoldDB" id="A0A840DNS9"/>
<dbReference type="InterPro" id="IPR013766">
    <property type="entry name" value="Thioredoxin_domain"/>
</dbReference>
<accession>A0A840DNS9</accession>
<evidence type="ECO:0000259" key="4">
    <source>
        <dbReference type="PROSITE" id="PS51352"/>
    </source>
</evidence>